<evidence type="ECO:0000256" key="4">
    <source>
        <dbReference type="ARBA" id="ARBA00023125"/>
    </source>
</evidence>
<dbReference type="Pfam" id="PF00872">
    <property type="entry name" value="Transposase_mut"/>
    <property type="match status" value="1"/>
</dbReference>
<dbReference type="InterPro" id="IPR001207">
    <property type="entry name" value="Transposase_mutator"/>
</dbReference>
<name>A0A0A8J5F6_9NOCA</name>
<evidence type="ECO:0000256" key="2">
    <source>
        <dbReference type="ARBA" id="ARBA00010961"/>
    </source>
</evidence>
<dbReference type="GO" id="GO:0004803">
    <property type="term" value="F:transposase activity"/>
    <property type="evidence" value="ECO:0007669"/>
    <property type="project" value="InterPro"/>
</dbReference>
<evidence type="ECO:0000256" key="3">
    <source>
        <dbReference type="ARBA" id="ARBA00022578"/>
    </source>
</evidence>
<dbReference type="AlphaFoldDB" id="A0A0A8J5F6"/>
<organism evidence="6">
    <name type="scientific">Rhodococcus sp. 065240</name>
    <dbReference type="NCBI Taxonomy" id="1509445"/>
    <lineage>
        <taxon>Bacteria</taxon>
        <taxon>Bacillati</taxon>
        <taxon>Actinomycetota</taxon>
        <taxon>Actinomycetes</taxon>
        <taxon>Mycobacteriales</taxon>
        <taxon>Nocardiaceae</taxon>
        <taxon>Rhodococcus</taxon>
    </lineage>
</organism>
<sequence>MRDRVATVAVMLESQFPTVAAMLNECKGGDHGVRGPPGGTLAQDMVDQIIERLNKEVKRRTDVVGIFPNPAALLRLARCVLIEAHDE</sequence>
<accession>A0A0A8J5F6</accession>
<dbReference type="GO" id="GO:0006313">
    <property type="term" value="P:DNA transposition"/>
    <property type="evidence" value="ECO:0007669"/>
    <property type="project" value="InterPro"/>
</dbReference>
<keyword evidence="4" id="KW-0238">DNA-binding</keyword>
<protein>
    <submittedName>
        <fullName evidence="6">Putative transposase</fullName>
    </submittedName>
</protein>
<evidence type="ECO:0000256" key="5">
    <source>
        <dbReference type="ARBA" id="ARBA00023172"/>
    </source>
</evidence>
<comment type="similarity">
    <text evidence="2">Belongs to the transposase mutator family.</text>
</comment>
<dbReference type="GO" id="GO:0003677">
    <property type="term" value="F:DNA binding"/>
    <property type="evidence" value="ECO:0007669"/>
    <property type="project" value="UniProtKB-KW"/>
</dbReference>
<proteinExistence type="inferred from homology"/>
<reference evidence="6" key="1">
    <citation type="submission" date="2014-06" db="EMBL/GenBank/DDBJ databases">
        <title>Degradation of benzotrifluoride via the dioxygenase pathway in Rhodococcus sp. 065240.</title>
        <authorList>
            <person name="Yano K."/>
            <person name="Wachi M."/>
            <person name="Kitazume T."/>
            <person name="Iwai N."/>
        </authorList>
    </citation>
    <scope>NUCLEOTIDE SEQUENCE</scope>
    <source>
        <strain evidence="6">065240</strain>
    </source>
</reference>
<evidence type="ECO:0000256" key="1">
    <source>
        <dbReference type="ARBA" id="ARBA00002190"/>
    </source>
</evidence>
<evidence type="ECO:0000313" key="6">
    <source>
        <dbReference type="EMBL" id="BAQ00555.1"/>
    </source>
</evidence>
<comment type="function">
    <text evidence="1">Required for the transposition of the insertion element.</text>
</comment>
<keyword evidence="3" id="KW-0815">Transposition</keyword>
<keyword evidence="5" id="KW-0233">DNA recombination</keyword>
<dbReference type="EMBL" id="AB970510">
    <property type="protein sequence ID" value="BAQ00555.1"/>
    <property type="molecule type" value="Genomic_DNA"/>
</dbReference>